<dbReference type="SUPFAM" id="SSF56752">
    <property type="entry name" value="D-aminoacid aminotransferase-like PLP-dependent enzymes"/>
    <property type="match status" value="1"/>
</dbReference>
<dbReference type="NCBIfam" id="TIGR01122">
    <property type="entry name" value="ilvE_I"/>
    <property type="match status" value="1"/>
</dbReference>
<evidence type="ECO:0000256" key="13">
    <source>
        <dbReference type="ARBA" id="ARBA00048798"/>
    </source>
</evidence>
<comment type="function">
    <text evidence="2 17">Acts on leucine, isoleucine and valine.</text>
</comment>
<dbReference type="InterPro" id="IPR036038">
    <property type="entry name" value="Aminotransferase-like"/>
</dbReference>
<dbReference type="PROSITE" id="PS00770">
    <property type="entry name" value="AA_TRANSFER_CLASS_4"/>
    <property type="match status" value="1"/>
</dbReference>
<keyword evidence="10 16" id="KW-0663">Pyridoxal phosphate</keyword>
<keyword evidence="8 17" id="KW-0028">Amino-acid biosynthesis</keyword>
<dbReference type="Pfam" id="PF01063">
    <property type="entry name" value="Aminotran_4"/>
    <property type="match status" value="1"/>
</dbReference>
<evidence type="ECO:0000256" key="1">
    <source>
        <dbReference type="ARBA" id="ARBA00001933"/>
    </source>
</evidence>
<gene>
    <name evidence="17" type="primary">ilvE</name>
    <name evidence="18" type="ORF">ACFL2Z_05750</name>
</gene>
<dbReference type="PANTHER" id="PTHR42743:SF4">
    <property type="entry name" value="BRANCHED-CHAIN-AMINO-ACID AMINOTRANSFERASE-RELATED"/>
    <property type="match status" value="1"/>
</dbReference>
<evidence type="ECO:0000256" key="9">
    <source>
        <dbReference type="ARBA" id="ARBA00022679"/>
    </source>
</evidence>
<dbReference type="NCBIfam" id="NF005146">
    <property type="entry name" value="PRK06606.1"/>
    <property type="match status" value="1"/>
</dbReference>
<comment type="pathway">
    <text evidence="3 17">Amino-acid biosynthesis; L-isoleucine biosynthesis; L-isoleucine from 2-oxobutanoate: step 4/4.</text>
</comment>
<evidence type="ECO:0000256" key="3">
    <source>
        <dbReference type="ARBA" id="ARBA00004824"/>
    </source>
</evidence>
<dbReference type="Proteomes" id="UP001594288">
    <property type="component" value="Unassembled WGS sequence"/>
</dbReference>
<keyword evidence="7 17" id="KW-0032">Aminotransferase</keyword>
<evidence type="ECO:0000256" key="12">
    <source>
        <dbReference type="ARBA" id="ARBA00048212"/>
    </source>
</evidence>
<dbReference type="InterPro" id="IPR050571">
    <property type="entry name" value="Class-IV_PLP-Dep_Aminotrnsfr"/>
</dbReference>
<evidence type="ECO:0000256" key="14">
    <source>
        <dbReference type="ARBA" id="ARBA00049229"/>
    </source>
</evidence>
<comment type="catalytic activity">
    <reaction evidence="14 17">
        <text>L-leucine + 2-oxoglutarate = 4-methyl-2-oxopentanoate + L-glutamate</text>
        <dbReference type="Rhea" id="RHEA:18321"/>
        <dbReference type="ChEBI" id="CHEBI:16810"/>
        <dbReference type="ChEBI" id="CHEBI:17865"/>
        <dbReference type="ChEBI" id="CHEBI:29985"/>
        <dbReference type="ChEBI" id="CHEBI:57427"/>
        <dbReference type="EC" id="2.6.1.42"/>
    </reaction>
</comment>
<evidence type="ECO:0000256" key="2">
    <source>
        <dbReference type="ARBA" id="ARBA00003109"/>
    </source>
</evidence>
<dbReference type="Gene3D" id="3.20.10.10">
    <property type="entry name" value="D-amino Acid Aminotransferase, subunit A, domain 2"/>
    <property type="match status" value="1"/>
</dbReference>
<comment type="similarity">
    <text evidence="6 15">Belongs to the class-IV pyridoxal-phosphate-dependent aminotransferase family.</text>
</comment>
<protein>
    <recommendedName>
        <fullName evidence="17">Branched-chain-amino-acid aminotransferase</fullName>
        <shortName evidence="17">BCAT</shortName>
        <ecNumber evidence="17">2.6.1.42</ecNumber>
    </recommendedName>
</protein>
<dbReference type="InterPro" id="IPR043132">
    <property type="entry name" value="BCAT-like_C"/>
</dbReference>
<reference evidence="18 19" key="1">
    <citation type="submission" date="2024-09" db="EMBL/GenBank/DDBJ databases">
        <authorList>
            <person name="D'Angelo T."/>
        </authorList>
    </citation>
    <scope>NUCLEOTIDE SEQUENCE [LARGE SCALE GENOMIC DNA]</scope>
    <source>
        <strain evidence="18">SAG AM-311-F02</strain>
    </source>
</reference>
<dbReference type="Gene3D" id="3.30.470.10">
    <property type="match status" value="1"/>
</dbReference>
<evidence type="ECO:0000256" key="11">
    <source>
        <dbReference type="ARBA" id="ARBA00023304"/>
    </source>
</evidence>
<evidence type="ECO:0000256" key="6">
    <source>
        <dbReference type="ARBA" id="ARBA00009320"/>
    </source>
</evidence>
<dbReference type="InterPro" id="IPR018300">
    <property type="entry name" value="Aminotrans_IV_CS"/>
</dbReference>
<dbReference type="GO" id="GO:0004084">
    <property type="term" value="F:branched-chain-amino-acid transaminase activity"/>
    <property type="evidence" value="ECO:0007669"/>
    <property type="project" value="UniProtKB-EC"/>
</dbReference>
<dbReference type="EC" id="2.6.1.42" evidence="17"/>
<proteinExistence type="inferred from homology"/>
<feature type="non-terminal residue" evidence="18">
    <location>
        <position position="1"/>
    </location>
</feature>
<evidence type="ECO:0000256" key="4">
    <source>
        <dbReference type="ARBA" id="ARBA00004931"/>
    </source>
</evidence>
<name>A0ABV6YQP5_UNCEI</name>
<evidence type="ECO:0000256" key="15">
    <source>
        <dbReference type="RuleBase" id="RU004106"/>
    </source>
</evidence>
<sequence length="318" mass="35755">RGLSDHADRAALSHQLRRRAQAHELEDAHRVSIGACAEDAYQVSRFGQGQHHVLAEKDEQLYVFKLKEHYERFKKSSSIVKIDLGLTPQELCDVTCELLRKEEFKEDAYIRPVAYKASEVIGVRLHDLEDGLCMFAVPFGRYIEKEEGARTAVSSWRRIDDNAAPARCKITGVYINSALSKTEVMERGFDEAIVLTHDGHVSEGSAENIFIVRDGELITPSPSENILEGITRKTIMELAKAELGLETTERQIDRSELYISDEVFFCGTGVQVAAVVEIDGRPVGDGKIGPIVDKIRNLYFDVAKGKVKKYKHWCTPVY</sequence>
<comment type="cofactor">
    <cofactor evidence="1 16">
        <name>pyridoxal 5'-phosphate</name>
        <dbReference type="ChEBI" id="CHEBI:597326"/>
    </cofactor>
</comment>
<dbReference type="EMBL" id="JBHPEI010000143">
    <property type="protein sequence ID" value="MFC1800388.1"/>
    <property type="molecule type" value="Genomic_DNA"/>
</dbReference>
<keyword evidence="19" id="KW-1185">Reference proteome</keyword>
<dbReference type="InterPro" id="IPR043131">
    <property type="entry name" value="BCAT-like_N"/>
</dbReference>
<evidence type="ECO:0000256" key="17">
    <source>
        <dbReference type="RuleBase" id="RU364094"/>
    </source>
</evidence>
<evidence type="ECO:0000313" key="18">
    <source>
        <dbReference type="EMBL" id="MFC1800388.1"/>
    </source>
</evidence>
<dbReference type="InterPro" id="IPR001544">
    <property type="entry name" value="Aminotrans_IV"/>
</dbReference>
<organism evidence="18 19">
    <name type="scientific">Eiseniibacteriota bacterium</name>
    <dbReference type="NCBI Taxonomy" id="2212470"/>
    <lineage>
        <taxon>Bacteria</taxon>
        <taxon>Candidatus Eiseniibacteriota</taxon>
    </lineage>
</organism>
<evidence type="ECO:0000256" key="5">
    <source>
        <dbReference type="ARBA" id="ARBA00005072"/>
    </source>
</evidence>
<keyword evidence="9 17" id="KW-0808">Transferase</keyword>
<evidence type="ECO:0000256" key="7">
    <source>
        <dbReference type="ARBA" id="ARBA00022576"/>
    </source>
</evidence>
<comment type="pathway">
    <text evidence="5 17">Amino-acid biosynthesis; L-leucine biosynthesis; L-leucine from 3-methyl-2-oxobutanoate: step 4/4.</text>
</comment>
<comment type="caution">
    <text evidence="18">The sequence shown here is derived from an EMBL/GenBank/DDBJ whole genome shotgun (WGS) entry which is preliminary data.</text>
</comment>
<comment type="pathway">
    <text evidence="4 17">Amino-acid biosynthesis; L-valine biosynthesis; L-valine from pyruvate: step 4/4.</text>
</comment>
<accession>A0ABV6YQP5</accession>
<comment type="catalytic activity">
    <reaction evidence="12 17">
        <text>L-valine + 2-oxoglutarate = 3-methyl-2-oxobutanoate + L-glutamate</text>
        <dbReference type="Rhea" id="RHEA:24813"/>
        <dbReference type="ChEBI" id="CHEBI:11851"/>
        <dbReference type="ChEBI" id="CHEBI:16810"/>
        <dbReference type="ChEBI" id="CHEBI:29985"/>
        <dbReference type="ChEBI" id="CHEBI:57762"/>
        <dbReference type="EC" id="2.6.1.42"/>
    </reaction>
</comment>
<evidence type="ECO:0000256" key="10">
    <source>
        <dbReference type="ARBA" id="ARBA00022898"/>
    </source>
</evidence>
<comment type="catalytic activity">
    <reaction evidence="13 17">
        <text>L-isoleucine + 2-oxoglutarate = (S)-3-methyl-2-oxopentanoate + L-glutamate</text>
        <dbReference type="Rhea" id="RHEA:24801"/>
        <dbReference type="ChEBI" id="CHEBI:16810"/>
        <dbReference type="ChEBI" id="CHEBI:29985"/>
        <dbReference type="ChEBI" id="CHEBI:35146"/>
        <dbReference type="ChEBI" id="CHEBI:58045"/>
        <dbReference type="EC" id="2.6.1.42"/>
    </reaction>
</comment>
<evidence type="ECO:0000256" key="8">
    <source>
        <dbReference type="ARBA" id="ARBA00022605"/>
    </source>
</evidence>
<evidence type="ECO:0000313" key="19">
    <source>
        <dbReference type="Proteomes" id="UP001594288"/>
    </source>
</evidence>
<evidence type="ECO:0000256" key="16">
    <source>
        <dbReference type="RuleBase" id="RU004516"/>
    </source>
</evidence>
<keyword evidence="11 17" id="KW-0100">Branched-chain amino acid biosynthesis</keyword>
<dbReference type="InterPro" id="IPR005785">
    <property type="entry name" value="B_amino_transI"/>
</dbReference>
<dbReference type="PANTHER" id="PTHR42743">
    <property type="entry name" value="AMINO-ACID AMINOTRANSFERASE"/>
    <property type="match status" value="1"/>
</dbReference>